<dbReference type="Pfam" id="PF17919">
    <property type="entry name" value="RT_RNaseH_2"/>
    <property type="match status" value="1"/>
</dbReference>
<dbReference type="InterPro" id="IPR053134">
    <property type="entry name" value="RNA-dir_DNA_polymerase"/>
</dbReference>
<dbReference type="EMBL" id="BQNB010020418">
    <property type="protein sequence ID" value="GJT95746.1"/>
    <property type="molecule type" value="Genomic_DNA"/>
</dbReference>
<dbReference type="Proteomes" id="UP001151760">
    <property type="component" value="Unassembled WGS sequence"/>
</dbReference>
<evidence type="ECO:0000313" key="3">
    <source>
        <dbReference type="EMBL" id="GJT95746.1"/>
    </source>
</evidence>
<keyword evidence="4" id="KW-1185">Reference proteome</keyword>
<dbReference type="PANTHER" id="PTHR24559">
    <property type="entry name" value="TRANSPOSON TY3-I GAG-POL POLYPROTEIN"/>
    <property type="match status" value="1"/>
</dbReference>
<name>A0ABQ5I6I8_9ASTR</name>
<dbReference type="Gene3D" id="3.10.10.10">
    <property type="entry name" value="HIV Type 1 Reverse Transcriptase, subunit A, domain 1"/>
    <property type="match status" value="1"/>
</dbReference>
<dbReference type="PROSITE" id="PS50878">
    <property type="entry name" value="RT_POL"/>
    <property type="match status" value="1"/>
</dbReference>
<keyword evidence="3" id="KW-0808">Transferase</keyword>
<dbReference type="InterPro" id="IPR041577">
    <property type="entry name" value="RT_RNaseH_2"/>
</dbReference>
<evidence type="ECO:0000256" key="1">
    <source>
        <dbReference type="SAM" id="MobiDB-lite"/>
    </source>
</evidence>
<reference evidence="3" key="1">
    <citation type="journal article" date="2022" name="Int. J. Mol. Sci.">
        <title>Draft Genome of Tanacetum Coccineum: Genomic Comparison of Closely Related Tanacetum-Family Plants.</title>
        <authorList>
            <person name="Yamashiro T."/>
            <person name="Shiraishi A."/>
            <person name="Nakayama K."/>
            <person name="Satake H."/>
        </authorList>
    </citation>
    <scope>NUCLEOTIDE SEQUENCE</scope>
</reference>
<dbReference type="Gene3D" id="3.30.70.270">
    <property type="match status" value="2"/>
</dbReference>
<feature type="compositionally biased region" description="Basic and acidic residues" evidence="1">
    <location>
        <begin position="7"/>
        <end position="20"/>
    </location>
</feature>
<comment type="caution">
    <text evidence="3">The sequence shown here is derived from an EMBL/GenBank/DDBJ whole genome shotgun (WGS) entry which is preliminary data.</text>
</comment>
<dbReference type="InterPro" id="IPR043128">
    <property type="entry name" value="Rev_trsase/Diguanyl_cyclase"/>
</dbReference>
<organism evidence="3 4">
    <name type="scientific">Tanacetum coccineum</name>
    <dbReference type="NCBI Taxonomy" id="301880"/>
    <lineage>
        <taxon>Eukaryota</taxon>
        <taxon>Viridiplantae</taxon>
        <taxon>Streptophyta</taxon>
        <taxon>Embryophyta</taxon>
        <taxon>Tracheophyta</taxon>
        <taxon>Spermatophyta</taxon>
        <taxon>Magnoliopsida</taxon>
        <taxon>eudicotyledons</taxon>
        <taxon>Gunneridae</taxon>
        <taxon>Pentapetalae</taxon>
        <taxon>asterids</taxon>
        <taxon>campanulids</taxon>
        <taxon>Asterales</taxon>
        <taxon>Asteraceae</taxon>
        <taxon>Asteroideae</taxon>
        <taxon>Anthemideae</taxon>
        <taxon>Anthemidinae</taxon>
        <taxon>Tanacetum</taxon>
    </lineage>
</organism>
<keyword evidence="3" id="KW-0695">RNA-directed DNA polymerase</keyword>
<evidence type="ECO:0000259" key="2">
    <source>
        <dbReference type="PROSITE" id="PS50878"/>
    </source>
</evidence>
<accession>A0ABQ5I6I8</accession>
<proteinExistence type="predicted"/>
<dbReference type="CDD" id="cd09274">
    <property type="entry name" value="RNase_HI_RT_Ty3"/>
    <property type="match status" value="1"/>
</dbReference>
<sequence length="434" mass="50231">MANVTTKETEDKSEKKRLEDVPIVQDFPDVFPEDLPGLPPTRQVEFQIDLIPGAAPVARAPYRLAPSEMKELSEQLKELSDKGFIRPSSSPWGAPVLFVKKKDGSFWMCIDYRELNKLTVKNHYPLLRIDDLFDQLQGSSVYSKIDLRSGYHQPRVLEEDIPKTTFRTRYGHYEFQVMPFGLTNAPAVFMDLMNRVCKPYLDKFVIVFINDILIYSKNKQEHEEHLKLILELLKKEEFQGIHVDPAKIESIKYWASPKSPMEIRQFLGLAGYYRRFIEGFLKIAKPMTKLTQKKVMFIWGNKQEAAFQLLKPKLCSAPILALPEGSEDFIVYCNASIKGLGTVLMQRDKVIAYASRQLKIHEKNYTTHDLELGAVKDLNMRQRRWLELLSDYDCEIHYHPRKANVVADALSRKERIKPLRVRALVMTIGLDLPK</sequence>
<keyword evidence="3" id="KW-0548">Nucleotidyltransferase</keyword>
<gene>
    <name evidence="3" type="ORF">Tco_1091264</name>
</gene>
<dbReference type="CDD" id="cd01647">
    <property type="entry name" value="RT_LTR"/>
    <property type="match status" value="1"/>
</dbReference>
<dbReference type="GO" id="GO:0003964">
    <property type="term" value="F:RNA-directed DNA polymerase activity"/>
    <property type="evidence" value="ECO:0007669"/>
    <property type="project" value="UniProtKB-KW"/>
</dbReference>
<dbReference type="Pfam" id="PF00078">
    <property type="entry name" value="RVT_1"/>
    <property type="match status" value="1"/>
</dbReference>
<dbReference type="InterPro" id="IPR000477">
    <property type="entry name" value="RT_dom"/>
</dbReference>
<reference evidence="3" key="2">
    <citation type="submission" date="2022-01" db="EMBL/GenBank/DDBJ databases">
        <authorList>
            <person name="Yamashiro T."/>
            <person name="Shiraishi A."/>
            <person name="Satake H."/>
            <person name="Nakayama K."/>
        </authorList>
    </citation>
    <scope>NUCLEOTIDE SEQUENCE</scope>
</reference>
<dbReference type="PANTHER" id="PTHR24559:SF427">
    <property type="entry name" value="RNA-DIRECTED DNA POLYMERASE"/>
    <property type="match status" value="1"/>
</dbReference>
<dbReference type="SUPFAM" id="SSF56672">
    <property type="entry name" value="DNA/RNA polymerases"/>
    <property type="match status" value="1"/>
</dbReference>
<feature type="domain" description="Reverse transcriptase" evidence="2">
    <location>
        <begin position="80"/>
        <end position="271"/>
    </location>
</feature>
<protein>
    <submittedName>
        <fullName evidence="3">Reverse transcriptase domain-containing protein</fullName>
    </submittedName>
</protein>
<evidence type="ECO:0000313" key="4">
    <source>
        <dbReference type="Proteomes" id="UP001151760"/>
    </source>
</evidence>
<dbReference type="InterPro" id="IPR043502">
    <property type="entry name" value="DNA/RNA_pol_sf"/>
</dbReference>
<feature type="region of interest" description="Disordered" evidence="1">
    <location>
        <begin position="1"/>
        <end position="20"/>
    </location>
</feature>